<dbReference type="SUPFAM" id="SSF56112">
    <property type="entry name" value="Protein kinase-like (PK-like)"/>
    <property type="match status" value="1"/>
</dbReference>
<dbReference type="Gene3D" id="1.10.510.10">
    <property type="entry name" value="Transferase(Phosphotransferase) domain 1"/>
    <property type="match status" value="1"/>
</dbReference>
<feature type="compositionally biased region" description="Low complexity" evidence="16">
    <location>
        <begin position="602"/>
        <end position="611"/>
    </location>
</feature>
<dbReference type="Ensembl" id="ENSCLMT00005027911.1">
    <property type="protein sequence ID" value="ENSCLMP00005026744.1"/>
    <property type="gene ID" value="ENSCLMG00005012892.1"/>
</dbReference>
<gene>
    <name evidence="18" type="primary">dyrk1b</name>
</gene>
<dbReference type="GeneTree" id="ENSGT00940000160345"/>
<reference evidence="18" key="1">
    <citation type="submission" date="2025-08" db="UniProtKB">
        <authorList>
            <consortium name="Ensembl"/>
        </authorList>
    </citation>
    <scope>IDENTIFICATION</scope>
</reference>
<dbReference type="GO" id="GO:0004712">
    <property type="term" value="F:protein serine/threonine/tyrosine kinase activity"/>
    <property type="evidence" value="ECO:0007669"/>
    <property type="project" value="UniProtKB-EC"/>
</dbReference>
<evidence type="ECO:0000256" key="14">
    <source>
        <dbReference type="ARBA" id="ARBA00051680"/>
    </source>
</evidence>
<comment type="subcellular location">
    <subcellularLocation>
        <location evidence="1">Nucleus</location>
    </subcellularLocation>
</comment>
<evidence type="ECO:0000259" key="17">
    <source>
        <dbReference type="PROSITE" id="PS50011"/>
    </source>
</evidence>
<feature type="compositionally biased region" description="Pro residues" evidence="16">
    <location>
        <begin position="589"/>
        <end position="599"/>
    </location>
</feature>
<reference evidence="18" key="2">
    <citation type="submission" date="2025-09" db="UniProtKB">
        <authorList>
            <consortium name="Ensembl"/>
        </authorList>
    </citation>
    <scope>IDENTIFICATION</scope>
</reference>
<keyword evidence="7 15" id="KW-0547">Nucleotide-binding</keyword>
<evidence type="ECO:0000313" key="19">
    <source>
        <dbReference type="Proteomes" id="UP000694565"/>
    </source>
</evidence>
<dbReference type="GO" id="GO:0005634">
    <property type="term" value="C:nucleus"/>
    <property type="evidence" value="ECO:0007669"/>
    <property type="project" value="UniProtKB-SubCell"/>
</dbReference>
<evidence type="ECO:0000256" key="3">
    <source>
        <dbReference type="ARBA" id="ARBA00013203"/>
    </source>
</evidence>
<evidence type="ECO:0000256" key="9">
    <source>
        <dbReference type="ARBA" id="ARBA00022840"/>
    </source>
</evidence>
<keyword evidence="5" id="KW-0597">Phosphoprotein</keyword>
<keyword evidence="8" id="KW-0418">Kinase</keyword>
<evidence type="ECO:0000256" key="1">
    <source>
        <dbReference type="ARBA" id="ARBA00004123"/>
    </source>
</evidence>
<dbReference type="CDD" id="cd14226">
    <property type="entry name" value="PKc_DYRK1"/>
    <property type="match status" value="1"/>
</dbReference>
<dbReference type="PANTHER" id="PTHR24058:SF12">
    <property type="entry name" value="DUAL SPECIFICITY TYROSINE-PHOSPHORYLATION-REGULATED KINASE 1B"/>
    <property type="match status" value="1"/>
</dbReference>
<comment type="catalytic activity">
    <reaction evidence="12">
        <text>L-seryl-[protein] + ATP = O-phospho-L-seryl-[protein] + ADP + H(+)</text>
        <dbReference type="Rhea" id="RHEA:17989"/>
        <dbReference type="Rhea" id="RHEA-COMP:9863"/>
        <dbReference type="Rhea" id="RHEA-COMP:11604"/>
        <dbReference type="ChEBI" id="CHEBI:15378"/>
        <dbReference type="ChEBI" id="CHEBI:29999"/>
        <dbReference type="ChEBI" id="CHEBI:30616"/>
        <dbReference type="ChEBI" id="CHEBI:83421"/>
        <dbReference type="ChEBI" id="CHEBI:456216"/>
        <dbReference type="EC" id="2.7.12.1"/>
    </reaction>
</comment>
<feature type="binding site" evidence="15">
    <location>
        <position position="128"/>
    </location>
    <ligand>
        <name>ATP</name>
        <dbReference type="ChEBI" id="CHEBI:30616"/>
    </ligand>
</feature>
<keyword evidence="10" id="KW-0829">Tyrosine-protein kinase</keyword>
<comment type="catalytic activity">
    <reaction evidence="13">
        <text>L-threonyl-[protein] + ATP = O-phospho-L-threonyl-[protein] + ADP + H(+)</text>
        <dbReference type="Rhea" id="RHEA:46608"/>
        <dbReference type="Rhea" id="RHEA-COMP:11060"/>
        <dbReference type="Rhea" id="RHEA-COMP:11605"/>
        <dbReference type="ChEBI" id="CHEBI:15378"/>
        <dbReference type="ChEBI" id="CHEBI:30013"/>
        <dbReference type="ChEBI" id="CHEBI:30616"/>
        <dbReference type="ChEBI" id="CHEBI:61977"/>
        <dbReference type="ChEBI" id="CHEBI:456216"/>
        <dbReference type="EC" id="2.7.12.1"/>
    </reaction>
</comment>
<feature type="region of interest" description="Disordered" evidence="16">
    <location>
        <begin position="422"/>
        <end position="468"/>
    </location>
</feature>
<dbReference type="SMART" id="SM00220">
    <property type="entry name" value="S_TKc"/>
    <property type="match status" value="1"/>
</dbReference>
<dbReference type="FunFam" id="3.30.200.20:FF:000087">
    <property type="entry name" value="Dual specificity tyrosine-phosphorylation-regulated kinase 1A"/>
    <property type="match status" value="1"/>
</dbReference>
<accession>A0A8C2ZG47</accession>
<dbReference type="InterPro" id="IPR050494">
    <property type="entry name" value="Ser_Thr_dual-spec_kinase"/>
</dbReference>
<organism evidence="18 19">
    <name type="scientific">Cyclopterus lumpus</name>
    <name type="common">Lumpsucker</name>
    <dbReference type="NCBI Taxonomy" id="8103"/>
    <lineage>
        <taxon>Eukaryota</taxon>
        <taxon>Metazoa</taxon>
        <taxon>Chordata</taxon>
        <taxon>Craniata</taxon>
        <taxon>Vertebrata</taxon>
        <taxon>Euteleostomi</taxon>
        <taxon>Actinopterygii</taxon>
        <taxon>Neopterygii</taxon>
        <taxon>Teleostei</taxon>
        <taxon>Neoteleostei</taxon>
        <taxon>Acanthomorphata</taxon>
        <taxon>Eupercaria</taxon>
        <taxon>Perciformes</taxon>
        <taxon>Cottioidei</taxon>
        <taxon>Cottales</taxon>
        <taxon>Cyclopteridae</taxon>
        <taxon>Cyclopterus</taxon>
    </lineage>
</organism>
<proteinExistence type="inferred from homology"/>
<evidence type="ECO:0000256" key="13">
    <source>
        <dbReference type="ARBA" id="ARBA00049308"/>
    </source>
</evidence>
<dbReference type="GO" id="GO:0004674">
    <property type="term" value="F:protein serine/threonine kinase activity"/>
    <property type="evidence" value="ECO:0007669"/>
    <property type="project" value="UniProtKB-KW"/>
</dbReference>
<sequence>VSHTIEQYFVLSDMTILQRRIPPSFRDPASAPLRKLSVDLIKTYKHINEVYYTKKKRRAQQVPPEDSSTKKERKVYNDGYDDDNYDYIVKNGEKWLDRYEIDSLIGKGSFGQVVKAYDHHEQEWVAIKIIKNKKAFLNQAQIELRLLELMNKHDTEMKYYIVHLKRHFMFRNHLCLVFELLSYNLYDLLRNTNFRGVSLNLTRKFAQQLCTALLFLATPELSIIHCDLKPENILLCNPKRSAIKIVDFGSSCQLGQRIYQYIQSRFYRSPEVLLGMPYDLAIDMWSLGCILVEMHTGEPLFSGSNEVDQMNKIVEVLGVPPSHMLDAAPKARKYFDKLSDGLWTVKKNKDIKKEYKPPATRRLHEILGVETGGPGGRRAGEPGHAPCDYLKFKDLILRMLDYDPKSRITPFYALQHNFFKKTTDEGTNTSSSTSTSPAMDHSHSTSTTSSVSSSGGSSGSSNDNRNYRYSNRYYNSAVTHSDYEMTSPQAPSQQQMRMWPGSDGGGGGQDPAYTQLLLHKPAASQQHQRGGQQGSSPQMSDSMDVGVSLGLHHLGAVSSMEASQFGSASLPLTLPIGLSAFRTRTAPTAPGPQAPPPEDYYPASNNNNPAAGGRGRPDSDEGPANS</sequence>
<dbReference type="InterPro" id="IPR008271">
    <property type="entry name" value="Ser/Thr_kinase_AS"/>
</dbReference>
<feature type="compositionally biased region" description="Polar residues" evidence="16">
    <location>
        <begin position="484"/>
        <end position="496"/>
    </location>
</feature>
<dbReference type="PANTHER" id="PTHR24058">
    <property type="entry name" value="DUAL SPECIFICITY PROTEIN KINASE"/>
    <property type="match status" value="1"/>
</dbReference>
<keyword evidence="11" id="KW-0539">Nucleus</keyword>
<protein>
    <recommendedName>
        <fullName evidence="3">dual-specificity kinase</fullName>
        <ecNumber evidence="3">2.7.12.1</ecNumber>
    </recommendedName>
</protein>
<keyword evidence="19" id="KW-1185">Reference proteome</keyword>
<dbReference type="GO" id="GO:0004713">
    <property type="term" value="F:protein tyrosine kinase activity"/>
    <property type="evidence" value="ECO:0007669"/>
    <property type="project" value="UniProtKB-KW"/>
</dbReference>
<dbReference type="PROSITE" id="PS00108">
    <property type="entry name" value="PROTEIN_KINASE_ST"/>
    <property type="match status" value="1"/>
</dbReference>
<dbReference type="Gene3D" id="3.30.200.20">
    <property type="entry name" value="Phosphorylase Kinase, domain 1"/>
    <property type="match status" value="1"/>
</dbReference>
<feature type="domain" description="Protein kinase" evidence="17">
    <location>
        <begin position="99"/>
        <end position="419"/>
    </location>
</feature>
<evidence type="ECO:0000256" key="12">
    <source>
        <dbReference type="ARBA" id="ARBA00049003"/>
    </source>
</evidence>
<feature type="compositionally biased region" description="Low complexity" evidence="16">
    <location>
        <begin position="524"/>
        <end position="542"/>
    </location>
</feature>
<dbReference type="InterPro" id="IPR017441">
    <property type="entry name" value="Protein_kinase_ATP_BS"/>
</dbReference>
<keyword evidence="6" id="KW-0808">Transferase</keyword>
<dbReference type="GO" id="GO:0005524">
    <property type="term" value="F:ATP binding"/>
    <property type="evidence" value="ECO:0007669"/>
    <property type="project" value="UniProtKB-UniRule"/>
</dbReference>
<evidence type="ECO:0000256" key="4">
    <source>
        <dbReference type="ARBA" id="ARBA00022527"/>
    </source>
</evidence>
<feature type="region of interest" description="Disordered" evidence="16">
    <location>
        <begin position="56"/>
        <end position="75"/>
    </location>
</feature>
<evidence type="ECO:0000256" key="11">
    <source>
        <dbReference type="ARBA" id="ARBA00023242"/>
    </source>
</evidence>
<keyword evidence="9 15" id="KW-0067">ATP-binding</keyword>
<dbReference type="EC" id="2.7.12.1" evidence="3"/>
<evidence type="ECO:0000256" key="7">
    <source>
        <dbReference type="ARBA" id="ARBA00022741"/>
    </source>
</evidence>
<dbReference type="FunFam" id="1.10.510.10:FF:000264">
    <property type="entry name" value="dual specificity tyrosine-phosphorylation-regulated kinase 1B isoform X3"/>
    <property type="match status" value="1"/>
</dbReference>
<dbReference type="Proteomes" id="UP000694565">
    <property type="component" value="Unplaced"/>
</dbReference>
<dbReference type="Pfam" id="PF00069">
    <property type="entry name" value="Pkinase"/>
    <property type="match status" value="1"/>
</dbReference>
<evidence type="ECO:0000256" key="15">
    <source>
        <dbReference type="PROSITE-ProRule" id="PRU10141"/>
    </source>
</evidence>
<evidence type="ECO:0000256" key="5">
    <source>
        <dbReference type="ARBA" id="ARBA00022553"/>
    </source>
</evidence>
<evidence type="ECO:0000256" key="2">
    <source>
        <dbReference type="ARBA" id="ARBA00008867"/>
    </source>
</evidence>
<dbReference type="PROSITE" id="PS50011">
    <property type="entry name" value="PROTEIN_KINASE_DOM"/>
    <property type="match status" value="1"/>
</dbReference>
<dbReference type="InterPro" id="IPR011009">
    <property type="entry name" value="Kinase-like_dom_sf"/>
</dbReference>
<feature type="region of interest" description="Disordered" evidence="16">
    <location>
        <begin position="482"/>
        <end position="544"/>
    </location>
</feature>
<feature type="region of interest" description="Disordered" evidence="16">
    <location>
        <begin position="583"/>
        <end position="626"/>
    </location>
</feature>
<comment type="catalytic activity">
    <reaction evidence="14">
        <text>L-tyrosyl-[protein] + ATP = O-phospho-L-tyrosyl-[protein] + ADP + H(+)</text>
        <dbReference type="Rhea" id="RHEA:10596"/>
        <dbReference type="Rhea" id="RHEA-COMP:10136"/>
        <dbReference type="Rhea" id="RHEA-COMP:20101"/>
        <dbReference type="ChEBI" id="CHEBI:15378"/>
        <dbReference type="ChEBI" id="CHEBI:30616"/>
        <dbReference type="ChEBI" id="CHEBI:46858"/>
        <dbReference type="ChEBI" id="CHEBI:61978"/>
        <dbReference type="ChEBI" id="CHEBI:456216"/>
        <dbReference type="EC" id="2.7.12.1"/>
    </reaction>
</comment>
<evidence type="ECO:0000256" key="10">
    <source>
        <dbReference type="ARBA" id="ARBA00023137"/>
    </source>
</evidence>
<evidence type="ECO:0000313" key="18">
    <source>
        <dbReference type="Ensembl" id="ENSCLMP00005026744.1"/>
    </source>
</evidence>
<comment type="similarity">
    <text evidence="2">Belongs to the protein kinase superfamily. CMGC Ser/Thr protein kinase family. MNB/DYRK subfamily.</text>
</comment>
<evidence type="ECO:0000256" key="8">
    <source>
        <dbReference type="ARBA" id="ARBA00022777"/>
    </source>
</evidence>
<dbReference type="PROSITE" id="PS00107">
    <property type="entry name" value="PROTEIN_KINASE_ATP"/>
    <property type="match status" value="1"/>
</dbReference>
<name>A0A8C2ZG47_CYCLU</name>
<dbReference type="InterPro" id="IPR044131">
    <property type="entry name" value="PKc_DYR1A/1B"/>
</dbReference>
<keyword evidence="4" id="KW-0723">Serine/threonine-protein kinase</keyword>
<evidence type="ECO:0000256" key="6">
    <source>
        <dbReference type="ARBA" id="ARBA00022679"/>
    </source>
</evidence>
<feature type="compositionally biased region" description="Low complexity" evidence="16">
    <location>
        <begin position="444"/>
        <end position="468"/>
    </location>
</feature>
<dbReference type="InterPro" id="IPR000719">
    <property type="entry name" value="Prot_kinase_dom"/>
</dbReference>
<evidence type="ECO:0000256" key="16">
    <source>
        <dbReference type="SAM" id="MobiDB-lite"/>
    </source>
</evidence>
<dbReference type="AlphaFoldDB" id="A0A8C2ZG47"/>
<feature type="compositionally biased region" description="Low complexity" evidence="16">
    <location>
        <begin position="425"/>
        <end position="436"/>
    </location>
</feature>